<evidence type="ECO:0000313" key="2">
    <source>
        <dbReference type="Proteomes" id="UP001327027"/>
    </source>
</evidence>
<dbReference type="Proteomes" id="UP001327027">
    <property type="component" value="Unassembled WGS sequence"/>
</dbReference>
<dbReference type="RefSeq" id="WP_324177993.1">
    <property type="nucleotide sequence ID" value="NZ_BAABAW010000016.1"/>
</dbReference>
<organism evidence="1 2">
    <name type="scientific">Aquimarina gracilis</name>
    <dbReference type="NCBI Taxonomy" id="874422"/>
    <lineage>
        <taxon>Bacteria</taxon>
        <taxon>Pseudomonadati</taxon>
        <taxon>Bacteroidota</taxon>
        <taxon>Flavobacteriia</taxon>
        <taxon>Flavobacteriales</taxon>
        <taxon>Flavobacteriaceae</taxon>
        <taxon>Aquimarina</taxon>
    </lineage>
</organism>
<accession>A0ABU5ZPR9</accession>
<protein>
    <submittedName>
        <fullName evidence="1">HTH domain-containing protein</fullName>
    </submittedName>
</protein>
<proteinExistence type="predicted"/>
<dbReference type="EMBL" id="JAYKLX010000001">
    <property type="protein sequence ID" value="MEB3343939.1"/>
    <property type="molecule type" value="Genomic_DNA"/>
</dbReference>
<gene>
    <name evidence="1" type="ORF">U6A24_00625</name>
</gene>
<evidence type="ECO:0000313" key="1">
    <source>
        <dbReference type="EMBL" id="MEB3343939.1"/>
    </source>
</evidence>
<sequence>MNVIKQIELIKRIDQLVRLKATGTPLELSDRLHISKTKLYRAINIMRDLGAPIEYDSALQSFVYIKAVGFQFGFYRQHTNIETAGYA</sequence>
<keyword evidence="2" id="KW-1185">Reference proteome</keyword>
<reference evidence="1 2" key="1">
    <citation type="journal article" date="2013" name="Int. J. Syst. Evol. Microbiol.">
        <title>Aquimarina gracilis sp. nov., isolated from the gut microflora of a mussel, Mytilus coruscus, and emended description of Aquimarina spongiae.</title>
        <authorList>
            <person name="Park S.C."/>
            <person name="Choe H.N."/>
            <person name="Baik K.S."/>
            <person name="Seong C.N."/>
        </authorList>
    </citation>
    <scope>NUCLEOTIDE SEQUENCE [LARGE SCALE GENOMIC DNA]</scope>
    <source>
        <strain evidence="1 2">PSC32</strain>
    </source>
</reference>
<name>A0ABU5ZPR9_9FLAO</name>
<comment type="caution">
    <text evidence="1">The sequence shown here is derived from an EMBL/GenBank/DDBJ whole genome shotgun (WGS) entry which is preliminary data.</text>
</comment>